<gene>
    <name evidence="3" type="ORF">EDD57_101167</name>
</gene>
<feature type="transmembrane region" description="Helical" evidence="1">
    <location>
        <begin position="151"/>
        <end position="173"/>
    </location>
</feature>
<dbReference type="InterPro" id="IPR006976">
    <property type="entry name" value="VanZ-like"/>
</dbReference>
<organism evidence="3 4">
    <name type="scientific">Baia soyae</name>
    <dbReference type="NCBI Taxonomy" id="1544746"/>
    <lineage>
        <taxon>Bacteria</taxon>
        <taxon>Bacillati</taxon>
        <taxon>Bacillota</taxon>
        <taxon>Bacilli</taxon>
        <taxon>Bacillales</taxon>
        <taxon>Thermoactinomycetaceae</taxon>
        <taxon>Baia</taxon>
    </lineage>
</organism>
<dbReference type="OrthoDB" id="4822551at2"/>
<dbReference type="PANTHER" id="PTHR36834:SF1">
    <property type="entry name" value="INTEGRAL MEMBRANE PROTEIN"/>
    <property type="match status" value="1"/>
</dbReference>
<dbReference type="AlphaFoldDB" id="A0A4R2S2Y3"/>
<evidence type="ECO:0000313" key="4">
    <source>
        <dbReference type="Proteomes" id="UP000294746"/>
    </source>
</evidence>
<dbReference type="PANTHER" id="PTHR36834">
    <property type="entry name" value="MEMBRANE PROTEIN-RELATED"/>
    <property type="match status" value="1"/>
</dbReference>
<feature type="transmembrane region" description="Helical" evidence="1">
    <location>
        <begin position="114"/>
        <end position="131"/>
    </location>
</feature>
<protein>
    <submittedName>
        <fullName evidence="3">Glycopeptide antibiotics resistance protein</fullName>
    </submittedName>
</protein>
<dbReference type="RefSeq" id="WP_131847364.1">
    <property type="nucleotide sequence ID" value="NZ_SLXV01000001.1"/>
</dbReference>
<keyword evidence="1" id="KW-0472">Membrane</keyword>
<sequence>MLIHFKWFYLIPILLTHFIIRSFPSKRVPIKRFMIEMVFLFYLTLLVCVTLFPIPVFMPNEAISFVHGFNFIPFSTIETYMGRDSFWKQIGGNIALLAPFGFLIPLIWIKINRFIKIAGLALCLSVLIELLQMLSNELSGWRLRVIDIDDVILNVTGACIGYGLLQLILWGGAKGIRE</sequence>
<feature type="transmembrane region" description="Helical" evidence="1">
    <location>
        <begin position="90"/>
        <end position="109"/>
    </location>
</feature>
<feature type="domain" description="VanZ-like" evidence="2">
    <location>
        <begin position="39"/>
        <end position="168"/>
    </location>
</feature>
<accession>A0A4R2S2Y3</accession>
<reference evidence="3 4" key="1">
    <citation type="submission" date="2019-03" db="EMBL/GenBank/DDBJ databases">
        <title>Genomic Encyclopedia of Type Strains, Phase IV (KMG-IV): sequencing the most valuable type-strain genomes for metagenomic binning, comparative biology and taxonomic classification.</title>
        <authorList>
            <person name="Goeker M."/>
        </authorList>
    </citation>
    <scope>NUCLEOTIDE SEQUENCE [LARGE SCALE GENOMIC DNA]</scope>
    <source>
        <strain evidence="3 4">DSM 46831</strain>
    </source>
</reference>
<evidence type="ECO:0000313" key="3">
    <source>
        <dbReference type="EMBL" id="TCP70723.1"/>
    </source>
</evidence>
<comment type="caution">
    <text evidence="3">The sequence shown here is derived from an EMBL/GenBank/DDBJ whole genome shotgun (WGS) entry which is preliminary data.</text>
</comment>
<feature type="transmembrane region" description="Helical" evidence="1">
    <location>
        <begin position="6"/>
        <end position="23"/>
    </location>
</feature>
<dbReference type="EMBL" id="SLXV01000001">
    <property type="protein sequence ID" value="TCP70723.1"/>
    <property type="molecule type" value="Genomic_DNA"/>
</dbReference>
<evidence type="ECO:0000256" key="1">
    <source>
        <dbReference type="SAM" id="Phobius"/>
    </source>
</evidence>
<proteinExistence type="predicted"/>
<dbReference type="Pfam" id="PF04892">
    <property type="entry name" value="VanZ"/>
    <property type="match status" value="1"/>
</dbReference>
<keyword evidence="4" id="KW-1185">Reference proteome</keyword>
<dbReference type="InterPro" id="IPR053150">
    <property type="entry name" value="Teicoplanin_resist-assoc"/>
</dbReference>
<keyword evidence="1" id="KW-1133">Transmembrane helix</keyword>
<name>A0A4R2S2Y3_9BACL</name>
<dbReference type="Proteomes" id="UP000294746">
    <property type="component" value="Unassembled WGS sequence"/>
</dbReference>
<feature type="transmembrane region" description="Helical" evidence="1">
    <location>
        <begin position="35"/>
        <end position="58"/>
    </location>
</feature>
<keyword evidence="1" id="KW-0812">Transmembrane</keyword>
<evidence type="ECO:0000259" key="2">
    <source>
        <dbReference type="Pfam" id="PF04892"/>
    </source>
</evidence>